<dbReference type="EMBL" id="MU001634">
    <property type="protein sequence ID" value="KAF2483940.1"/>
    <property type="molecule type" value="Genomic_DNA"/>
</dbReference>
<evidence type="ECO:0000256" key="1">
    <source>
        <dbReference type="SAM" id="Phobius"/>
    </source>
</evidence>
<accession>A0A6A6PV06</accession>
<organism evidence="3 4">
    <name type="scientific">Neohortaea acidophila</name>
    <dbReference type="NCBI Taxonomy" id="245834"/>
    <lineage>
        <taxon>Eukaryota</taxon>
        <taxon>Fungi</taxon>
        <taxon>Dikarya</taxon>
        <taxon>Ascomycota</taxon>
        <taxon>Pezizomycotina</taxon>
        <taxon>Dothideomycetes</taxon>
        <taxon>Dothideomycetidae</taxon>
        <taxon>Mycosphaerellales</taxon>
        <taxon>Teratosphaeriaceae</taxon>
        <taxon>Neohortaea</taxon>
    </lineage>
</organism>
<dbReference type="OrthoDB" id="1046782at2759"/>
<dbReference type="GO" id="GO:0006629">
    <property type="term" value="P:lipid metabolic process"/>
    <property type="evidence" value="ECO:0007669"/>
    <property type="project" value="InterPro"/>
</dbReference>
<dbReference type="Gene3D" id="3.20.20.190">
    <property type="entry name" value="Phosphatidylinositol (PI) phosphodiesterase"/>
    <property type="match status" value="1"/>
</dbReference>
<dbReference type="Pfam" id="PF00388">
    <property type="entry name" value="PI-PLC-X"/>
    <property type="match status" value="1"/>
</dbReference>
<dbReference type="InterPro" id="IPR000909">
    <property type="entry name" value="PLipase_C_PInositol-sp_X_dom"/>
</dbReference>
<gene>
    <name evidence="3" type="ORF">BDY17DRAFT_294668</name>
</gene>
<dbReference type="GeneID" id="54474177"/>
<dbReference type="PANTHER" id="PTHR13593">
    <property type="match status" value="1"/>
</dbReference>
<keyword evidence="4" id="KW-1185">Reference proteome</keyword>
<reference evidence="3" key="1">
    <citation type="journal article" date="2020" name="Stud. Mycol.">
        <title>101 Dothideomycetes genomes: a test case for predicting lifestyles and emergence of pathogens.</title>
        <authorList>
            <person name="Haridas S."/>
            <person name="Albert R."/>
            <person name="Binder M."/>
            <person name="Bloem J."/>
            <person name="Labutti K."/>
            <person name="Salamov A."/>
            <person name="Andreopoulos B."/>
            <person name="Baker S."/>
            <person name="Barry K."/>
            <person name="Bills G."/>
            <person name="Bluhm B."/>
            <person name="Cannon C."/>
            <person name="Castanera R."/>
            <person name="Culley D."/>
            <person name="Daum C."/>
            <person name="Ezra D."/>
            <person name="Gonzalez J."/>
            <person name="Henrissat B."/>
            <person name="Kuo A."/>
            <person name="Liang C."/>
            <person name="Lipzen A."/>
            <person name="Lutzoni F."/>
            <person name="Magnuson J."/>
            <person name="Mondo S."/>
            <person name="Nolan M."/>
            <person name="Ohm R."/>
            <person name="Pangilinan J."/>
            <person name="Park H.-J."/>
            <person name="Ramirez L."/>
            <person name="Alfaro M."/>
            <person name="Sun H."/>
            <person name="Tritt A."/>
            <person name="Yoshinaga Y."/>
            <person name="Zwiers L.-H."/>
            <person name="Turgeon B."/>
            <person name="Goodwin S."/>
            <person name="Spatafora J."/>
            <person name="Crous P."/>
            <person name="Grigoriev I."/>
        </authorList>
    </citation>
    <scope>NUCLEOTIDE SEQUENCE</scope>
    <source>
        <strain evidence="3">CBS 113389</strain>
    </source>
</reference>
<dbReference type="PROSITE" id="PS50007">
    <property type="entry name" value="PIPLC_X_DOMAIN"/>
    <property type="match status" value="1"/>
</dbReference>
<protein>
    <submittedName>
        <fullName evidence="3">PLC-like phosphodiesterase</fullName>
    </submittedName>
</protein>
<dbReference type="InterPro" id="IPR051057">
    <property type="entry name" value="PI-PLC_domain"/>
</dbReference>
<proteinExistence type="predicted"/>
<dbReference type="Proteomes" id="UP000799767">
    <property type="component" value="Unassembled WGS sequence"/>
</dbReference>
<evidence type="ECO:0000313" key="4">
    <source>
        <dbReference type="Proteomes" id="UP000799767"/>
    </source>
</evidence>
<dbReference type="RefSeq" id="XP_033590510.1">
    <property type="nucleotide sequence ID" value="XM_033733175.1"/>
</dbReference>
<keyword evidence="1" id="KW-0472">Membrane</keyword>
<sequence length="380" mass="43312">METDALLGNVGTSRQCNGIDEKGYIDVVKATPQSKWSWAWLRPQKPTGPRWMSLLDDDTPVSLLTIPGTHDSSAFTSSWPFISTQTLSYHAQLDAGIRYFDFRCTIRNNVVEMVHGPTFLGLTFESVLETLYAWLEKHPTEALIVQIKKESEDQRSTIRLEDAISSHLAARPDRWRTANTVPKLGELRGRIQLFRRYVDANLHAFGLDVTRWMDNPRKPFTIYTHHDVKVTIQDHYTFVTPQSLPDFIAMKGGNVSELMRLAAASADPDHWFINFTSAFQLNLYYQFPPRKIAVGGWHLFRWQDGINVRLRGSLADTEGEKRHFGIFAMDFPEQGAPDLIATLINTNFDLSGETRWWDVPGYCILLLVLAMLLYGVYAGI</sequence>
<feature type="transmembrane region" description="Helical" evidence="1">
    <location>
        <begin position="359"/>
        <end position="377"/>
    </location>
</feature>
<evidence type="ECO:0000259" key="2">
    <source>
        <dbReference type="SMART" id="SM00148"/>
    </source>
</evidence>
<dbReference type="InterPro" id="IPR017946">
    <property type="entry name" value="PLC-like_Pdiesterase_TIM-brl"/>
</dbReference>
<dbReference type="SUPFAM" id="SSF51695">
    <property type="entry name" value="PLC-like phosphodiesterases"/>
    <property type="match status" value="1"/>
</dbReference>
<dbReference type="CDD" id="cd08586">
    <property type="entry name" value="PI-PLCc_BcPLC_like"/>
    <property type="match status" value="1"/>
</dbReference>
<evidence type="ECO:0000313" key="3">
    <source>
        <dbReference type="EMBL" id="KAF2483940.1"/>
    </source>
</evidence>
<dbReference type="AlphaFoldDB" id="A0A6A6PV06"/>
<dbReference type="GO" id="GO:0008081">
    <property type="term" value="F:phosphoric diester hydrolase activity"/>
    <property type="evidence" value="ECO:0007669"/>
    <property type="project" value="InterPro"/>
</dbReference>
<keyword evidence="1" id="KW-1133">Transmembrane helix</keyword>
<name>A0A6A6PV06_9PEZI</name>
<dbReference type="SMART" id="SM00148">
    <property type="entry name" value="PLCXc"/>
    <property type="match status" value="1"/>
</dbReference>
<feature type="domain" description="Phosphatidylinositol-specific phospholipase C X" evidence="2">
    <location>
        <begin position="55"/>
        <end position="196"/>
    </location>
</feature>
<keyword evidence="1" id="KW-0812">Transmembrane</keyword>
<dbReference type="PANTHER" id="PTHR13593:SF113">
    <property type="entry name" value="SI:DKEY-266F7.9"/>
    <property type="match status" value="1"/>
</dbReference>